<evidence type="ECO:0000313" key="1">
    <source>
        <dbReference type="EMBL" id="KAF2075585.1"/>
    </source>
</evidence>
<organism evidence="1 2">
    <name type="scientific">Polysphondylium violaceum</name>
    <dbReference type="NCBI Taxonomy" id="133409"/>
    <lineage>
        <taxon>Eukaryota</taxon>
        <taxon>Amoebozoa</taxon>
        <taxon>Evosea</taxon>
        <taxon>Eumycetozoa</taxon>
        <taxon>Dictyostelia</taxon>
        <taxon>Dictyosteliales</taxon>
        <taxon>Dictyosteliaceae</taxon>
        <taxon>Polysphondylium</taxon>
    </lineage>
</organism>
<gene>
    <name evidence="1" type="ORF">CYY_003128</name>
</gene>
<proteinExistence type="predicted"/>
<dbReference type="Proteomes" id="UP000695562">
    <property type="component" value="Unassembled WGS sequence"/>
</dbReference>
<keyword evidence="2" id="KW-1185">Reference proteome</keyword>
<dbReference type="AlphaFoldDB" id="A0A8J4V0F3"/>
<evidence type="ECO:0000313" key="2">
    <source>
        <dbReference type="Proteomes" id="UP000695562"/>
    </source>
</evidence>
<comment type="caution">
    <text evidence="1">The sequence shown here is derived from an EMBL/GenBank/DDBJ whole genome shotgun (WGS) entry which is preliminary data.</text>
</comment>
<name>A0A8J4V0F3_9MYCE</name>
<dbReference type="EMBL" id="AJWJ01000094">
    <property type="protein sequence ID" value="KAF2075585.1"/>
    <property type="molecule type" value="Genomic_DNA"/>
</dbReference>
<protein>
    <submittedName>
        <fullName evidence="1">Uncharacterized protein</fullName>
    </submittedName>
</protein>
<accession>A0A8J4V0F3</accession>
<sequence>MYTFPIAKGGVSWRTSCNGCNSPSFLFAFYGYDQSKANKKRSETTARVLHSANKRVNMFVEYLYYKYPLYHDTDTTVLIEEIRFLSKLSVPLDRMIGLYVLKEKKPSL</sequence>
<reference evidence="1" key="1">
    <citation type="submission" date="2020-01" db="EMBL/GenBank/DDBJ databases">
        <title>Development of genomics and gene disruption for Polysphondylium violaceum indicates a role for the polyketide synthase stlB in stalk morphogenesis.</title>
        <authorList>
            <person name="Narita B."/>
            <person name="Kawabe Y."/>
            <person name="Kin K."/>
            <person name="Saito T."/>
            <person name="Gibbs R."/>
            <person name="Kuspa A."/>
            <person name="Muzny D."/>
            <person name="Queller D."/>
            <person name="Richards S."/>
            <person name="Strassman J."/>
            <person name="Sucgang R."/>
            <person name="Worley K."/>
            <person name="Schaap P."/>
        </authorList>
    </citation>
    <scope>NUCLEOTIDE SEQUENCE</scope>
    <source>
        <strain evidence="1">QSvi11</strain>
    </source>
</reference>